<organism evidence="1 2">
    <name type="scientific">Streptomyces formicae</name>
    <dbReference type="NCBI Taxonomy" id="1616117"/>
    <lineage>
        <taxon>Bacteria</taxon>
        <taxon>Bacillati</taxon>
        <taxon>Actinomycetota</taxon>
        <taxon>Actinomycetes</taxon>
        <taxon>Kitasatosporales</taxon>
        <taxon>Streptomycetaceae</taxon>
        <taxon>Streptomyces</taxon>
    </lineage>
</organism>
<evidence type="ECO:0000313" key="2">
    <source>
        <dbReference type="Proteomes" id="UP000828924"/>
    </source>
</evidence>
<protein>
    <submittedName>
        <fullName evidence="1">Uncharacterized protein</fullName>
    </submittedName>
</protein>
<sequence>MKPFACRNCRRVLQWMEGVGWLHDELPQYAAEPITCERPLPVCMYSSCDHADGPNLTCSCGCHVSGGRPPVMDCAKHKGHRRWVGGNMDGRVDHLVHAAPSDFPDPYGTMLRNGTRSWYEIDQEASEGTEVVYRFVGLGRDFAEAGSAGSHG</sequence>
<dbReference type="Proteomes" id="UP000828924">
    <property type="component" value="Chromosome"/>
</dbReference>
<proteinExistence type="predicted"/>
<keyword evidence="2" id="KW-1185">Reference proteome</keyword>
<dbReference type="RefSeq" id="WP_242332670.1">
    <property type="nucleotide sequence ID" value="NZ_CP071872.1"/>
</dbReference>
<dbReference type="EMBL" id="CP071872">
    <property type="protein sequence ID" value="UNM13750.1"/>
    <property type="molecule type" value="Genomic_DNA"/>
</dbReference>
<reference evidence="1 2" key="1">
    <citation type="submission" date="2021-03" db="EMBL/GenBank/DDBJ databases">
        <title>Complete genome of Streptomyces formicae strain 1H-GS9 (DSM 100524).</title>
        <authorList>
            <person name="Atanasov K.E."/>
            <person name="Altabella T."/>
            <person name="Ferrer A."/>
        </authorList>
    </citation>
    <scope>NUCLEOTIDE SEQUENCE [LARGE SCALE GENOMIC DNA]</scope>
    <source>
        <strain evidence="1 2">1H-GS9</strain>
    </source>
</reference>
<accession>A0ABY3WNP0</accession>
<gene>
    <name evidence="1" type="ORF">J4032_21880</name>
</gene>
<name>A0ABY3WNP0_9ACTN</name>
<evidence type="ECO:0000313" key="1">
    <source>
        <dbReference type="EMBL" id="UNM13750.1"/>
    </source>
</evidence>